<dbReference type="PATRIC" id="fig|1420583.3.peg.3388"/>
<evidence type="ECO:0000256" key="2">
    <source>
        <dbReference type="ARBA" id="ARBA00022801"/>
    </source>
</evidence>
<evidence type="ECO:0000259" key="4">
    <source>
        <dbReference type="SMART" id="SM00226"/>
    </source>
</evidence>
<dbReference type="Gene3D" id="3.40.50.2300">
    <property type="match status" value="1"/>
</dbReference>
<dbReference type="Proteomes" id="UP000052232">
    <property type="component" value="Unassembled WGS sequence"/>
</dbReference>
<dbReference type="GO" id="GO:0004725">
    <property type="term" value="F:protein tyrosine phosphatase activity"/>
    <property type="evidence" value="ECO:0007669"/>
    <property type="project" value="InterPro"/>
</dbReference>
<keyword evidence="2" id="KW-0378">Hydrolase</keyword>
<proteinExistence type="inferred from homology"/>
<dbReference type="InterPro" id="IPR036196">
    <property type="entry name" value="Ptyr_pPase_sf"/>
</dbReference>
<sequence>MIRSRFGTFRGLLRLALSYPQLLLGQSASRAPDPAQVRRLVFVCQGNICRSAFADVAGRQAGLNTASVGLSTTTGRAAHDAAIVAARALGHDLSDHKAIDLKDYVPQAGDLLLAMEVRQLHRLAADPRLADLPRLLLGCWTRPMLPHLHDPYGLDDRYMATCLARIDRAIGALVSAFPGARLS</sequence>
<dbReference type="SUPFAM" id="SSF52788">
    <property type="entry name" value="Phosphotyrosine protein phosphatases I"/>
    <property type="match status" value="1"/>
</dbReference>
<keyword evidence="6" id="KW-1185">Reference proteome</keyword>
<dbReference type="Pfam" id="PF01451">
    <property type="entry name" value="LMWPc"/>
    <property type="match status" value="1"/>
</dbReference>
<evidence type="ECO:0000313" key="6">
    <source>
        <dbReference type="Proteomes" id="UP000052232"/>
    </source>
</evidence>
<feature type="active site" description="Proton donor" evidence="3">
    <location>
        <position position="150"/>
    </location>
</feature>
<feature type="domain" description="Phosphotyrosine protein phosphatase I" evidence="4">
    <location>
        <begin position="38"/>
        <end position="176"/>
    </location>
</feature>
<dbReference type="EMBL" id="JACT01000004">
    <property type="protein sequence ID" value="KMS54069.1"/>
    <property type="molecule type" value="Genomic_DNA"/>
</dbReference>
<organism evidence="5 6">
    <name type="scientific">Sphingobium cupriresistens LL01</name>
    <dbReference type="NCBI Taxonomy" id="1420583"/>
    <lineage>
        <taxon>Bacteria</taxon>
        <taxon>Pseudomonadati</taxon>
        <taxon>Pseudomonadota</taxon>
        <taxon>Alphaproteobacteria</taxon>
        <taxon>Sphingomonadales</taxon>
        <taxon>Sphingomonadaceae</taxon>
        <taxon>Sphingobium</taxon>
    </lineage>
</organism>
<dbReference type="RefSeq" id="WP_066607156.1">
    <property type="nucleotide sequence ID" value="NZ_KQ130435.1"/>
</dbReference>
<gene>
    <name evidence="5" type="ORF">V473_17885</name>
</gene>
<evidence type="ECO:0000256" key="3">
    <source>
        <dbReference type="PIRSR" id="PIRSR617867-1"/>
    </source>
</evidence>
<dbReference type="SMART" id="SM00226">
    <property type="entry name" value="LMWPc"/>
    <property type="match status" value="1"/>
</dbReference>
<feature type="active site" evidence="3">
    <location>
        <position position="50"/>
    </location>
</feature>
<dbReference type="PRINTS" id="PR00719">
    <property type="entry name" value="LMWPTPASE"/>
</dbReference>
<dbReference type="InterPro" id="IPR023485">
    <property type="entry name" value="Ptyr_pPase"/>
</dbReference>
<dbReference type="InterPro" id="IPR017867">
    <property type="entry name" value="Tyr_phospatase_low_mol_wt"/>
</dbReference>
<protein>
    <submittedName>
        <fullName evidence="5">Phosphotyrosine protein phosphatase</fullName>
    </submittedName>
</protein>
<name>A0A0J7XR13_9SPHN</name>
<dbReference type="AlphaFoldDB" id="A0A0J7XR13"/>
<evidence type="ECO:0000256" key="1">
    <source>
        <dbReference type="ARBA" id="ARBA00011063"/>
    </source>
</evidence>
<accession>A0A0J7XR13</accession>
<reference evidence="5 6" key="1">
    <citation type="journal article" date="2015" name="G3 (Bethesda)">
        <title>Insights into Ongoing Evolution of the Hexachlorocyclohexane Catabolic Pathway from Comparative Genomics of Ten Sphingomonadaceae Strains.</title>
        <authorList>
            <person name="Pearce S.L."/>
            <person name="Oakeshott J.G."/>
            <person name="Pandey G."/>
        </authorList>
    </citation>
    <scope>NUCLEOTIDE SEQUENCE [LARGE SCALE GENOMIC DNA]</scope>
    <source>
        <strain evidence="5 6">LL01</strain>
    </source>
</reference>
<evidence type="ECO:0000313" key="5">
    <source>
        <dbReference type="EMBL" id="KMS54069.1"/>
    </source>
</evidence>
<comment type="caution">
    <text evidence="5">The sequence shown here is derived from an EMBL/GenBank/DDBJ whole genome shotgun (WGS) entry which is preliminary data.</text>
</comment>
<feature type="active site" description="Nucleophile" evidence="3">
    <location>
        <position position="44"/>
    </location>
</feature>
<dbReference type="STRING" id="1420583.V473_17885"/>
<comment type="similarity">
    <text evidence="1">Belongs to the low molecular weight phosphotyrosine protein phosphatase family.</text>
</comment>